<evidence type="ECO:0000313" key="4">
    <source>
        <dbReference type="EMBL" id="KAK9731033.1"/>
    </source>
</evidence>
<name>A0AAW1L839_POPJA</name>
<dbReference type="EMBL" id="JASPKY010000138">
    <property type="protein sequence ID" value="KAK9731033.1"/>
    <property type="molecule type" value="Genomic_DNA"/>
</dbReference>
<feature type="domain" description="Peptidase A2" evidence="3">
    <location>
        <begin position="95"/>
        <end position="170"/>
    </location>
</feature>
<dbReference type="PROSITE" id="PS50175">
    <property type="entry name" value="ASP_PROT_RETROV"/>
    <property type="match status" value="1"/>
</dbReference>
<dbReference type="PANTHER" id="PTHR37984:SF9">
    <property type="entry name" value="INTEGRASE CATALYTIC DOMAIN-CONTAINING PROTEIN"/>
    <property type="match status" value="1"/>
</dbReference>
<dbReference type="PANTHER" id="PTHR37984">
    <property type="entry name" value="PROTEIN CBG26694"/>
    <property type="match status" value="1"/>
</dbReference>
<dbReference type="Proteomes" id="UP001458880">
    <property type="component" value="Unassembled WGS sequence"/>
</dbReference>
<keyword evidence="5" id="KW-1185">Reference proteome</keyword>
<feature type="compositionally biased region" description="Acidic residues" evidence="2">
    <location>
        <begin position="88"/>
        <end position="101"/>
    </location>
</feature>
<dbReference type="GO" id="GO:0004190">
    <property type="term" value="F:aspartic-type endopeptidase activity"/>
    <property type="evidence" value="ECO:0007669"/>
    <property type="project" value="InterPro"/>
</dbReference>
<dbReference type="GO" id="GO:0006508">
    <property type="term" value="P:proteolysis"/>
    <property type="evidence" value="ECO:0007669"/>
    <property type="project" value="InterPro"/>
</dbReference>
<organism evidence="4 5">
    <name type="scientific">Popillia japonica</name>
    <name type="common">Japanese beetle</name>
    <dbReference type="NCBI Taxonomy" id="7064"/>
    <lineage>
        <taxon>Eukaryota</taxon>
        <taxon>Metazoa</taxon>
        <taxon>Ecdysozoa</taxon>
        <taxon>Arthropoda</taxon>
        <taxon>Hexapoda</taxon>
        <taxon>Insecta</taxon>
        <taxon>Pterygota</taxon>
        <taxon>Neoptera</taxon>
        <taxon>Endopterygota</taxon>
        <taxon>Coleoptera</taxon>
        <taxon>Polyphaga</taxon>
        <taxon>Scarabaeiformia</taxon>
        <taxon>Scarabaeidae</taxon>
        <taxon>Rutelinae</taxon>
        <taxon>Popillia</taxon>
    </lineage>
</organism>
<keyword evidence="1" id="KW-0378">Hydrolase</keyword>
<evidence type="ECO:0000259" key="3">
    <source>
        <dbReference type="PROSITE" id="PS50175"/>
    </source>
</evidence>
<dbReference type="InterPro" id="IPR021109">
    <property type="entry name" value="Peptidase_aspartic_dom_sf"/>
</dbReference>
<feature type="region of interest" description="Disordered" evidence="2">
    <location>
        <begin position="1"/>
        <end position="21"/>
    </location>
</feature>
<dbReference type="Gene3D" id="2.40.70.10">
    <property type="entry name" value="Acid Proteases"/>
    <property type="match status" value="1"/>
</dbReference>
<dbReference type="AlphaFoldDB" id="A0AAW1L839"/>
<evidence type="ECO:0000256" key="1">
    <source>
        <dbReference type="ARBA" id="ARBA00022801"/>
    </source>
</evidence>
<protein>
    <recommendedName>
        <fullName evidence="3">Peptidase A2 domain-containing protein</fullName>
    </recommendedName>
</protein>
<dbReference type="SUPFAM" id="SSF50630">
    <property type="entry name" value="Acid proteases"/>
    <property type="match status" value="1"/>
</dbReference>
<comment type="caution">
    <text evidence="4">The sequence shown here is derived from an EMBL/GenBank/DDBJ whole genome shotgun (WGS) entry which is preliminary data.</text>
</comment>
<sequence length="253" mass="28888">MKQENKNLREKSTRKVDRVTKVKHYSERKYPQCGRCGKKPSYKLKECPAIKEICLTCAIKGHYAKMCKTKNKNGSRKARKVVNAVQESSEETESTEDEIDTGADGSILSWNSYQQLTRRPKLKRTCTKLRGPGNQAIRGKIQIPIKWNEEIRNFKMFVIDTQDNLLGRPAIEELNLIKLSISEIESDGNANPYSISTPRRVPIPLLPKVEDEQRKMVDQDITEEAGVNNPSLWCAPMICVPKTGQIRILLLLY</sequence>
<reference evidence="4 5" key="1">
    <citation type="journal article" date="2024" name="BMC Genomics">
        <title>De novo assembly and annotation of Popillia japonica's genome with initial clues to its potential as an invasive pest.</title>
        <authorList>
            <person name="Cucini C."/>
            <person name="Boschi S."/>
            <person name="Funari R."/>
            <person name="Cardaioli E."/>
            <person name="Iannotti N."/>
            <person name="Marturano G."/>
            <person name="Paoli F."/>
            <person name="Bruttini M."/>
            <person name="Carapelli A."/>
            <person name="Frati F."/>
            <person name="Nardi F."/>
        </authorList>
    </citation>
    <scope>NUCLEOTIDE SEQUENCE [LARGE SCALE GENOMIC DNA]</scope>
    <source>
        <strain evidence="4">DMR45628</strain>
    </source>
</reference>
<proteinExistence type="predicted"/>
<gene>
    <name evidence="4" type="ORF">QE152_g14019</name>
</gene>
<dbReference type="InterPro" id="IPR050951">
    <property type="entry name" value="Retrovirus_Pol_polyprotein"/>
</dbReference>
<accession>A0AAW1L839</accession>
<evidence type="ECO:0000313" key="5">
    <source>
        <dbReference type="Proteomes" id="UP001458880"/>
    </source>
</evidence>
<dbReference type="InterPro" id="IPR001995">
    <property type="entry name" value="Peptidase_A2_cat"/>
</dbReference>
<feature type="region of interest" description="Disordered" evidence="2">
    <location>
        <begin position="82"/>
        <end position="103"/>
    </location>
</feature>
<evidence type="ECO:0000256" key="2">
    <source>
        <dbReference type="SAM" id="MobiDB-lite"/>
    </source>
</evidence>